<accession>A0A2T7PLQ0</accession>
<dbReference type="CDD" id="cd00078">
    <property type="entry name" value="HECTc"/>
    <property type="match status" value="1"/>
</dbReference>
<dbReference type="InterPro" id="IPR044611">
    <property type="entry name" value="E3A/B/C-like"/>
</dbReference>
<dbReference type="EC" id="2.3.2.26" evidence="4"/>
<dbReference type="AlphaFoldDB" id="A0A2T7PLQ0"/>
<dbReference type="InterPro" id="IPR035983">
    <property type="entry name" value="Hect_E3_ubiquitin_ligase"/>
</dbReference>
<evidence type="ECO:0000256" key="3">
    <source>
        <dbReference type="ARBA" id="ARBA00004496"/>
    </source>
</evidence>
<evidence type="ECO:0000313" key="21">
    <source>
        <dbReference type="EMBL" id="PVD34356.1"/>
    </source>
</evidence>
<dbReference type="GO" id="GO:0010604">
    <property type="term" value="P:positive regulation of macromolecule metabolic process"/>
    <property type="evidence" value="ECO:0007669"/>
    <property type="project" value="UniProtKB-ARBA"/>
</dbReference>
<keyword evidence="13" id="KW-0090">Biological rhythms</keyword>
<dbReference type="Gene3D" id="3.90.1750.10">
    <property type="entry name" value="Hect, E3 ligase catalytic domains"/>
    <property type="match status" value="1"/>
</dbReference>
<dbReference type="GO" id="GO:0048513">
    <property type="term" value="P:animal organ development"/>
    <property type="evidence" value="ECO:0007669"/>
    <property type="project" value="UniProtKB-ARBA"/>
</dbReference>
<keyword evidence="10 18" id="KW-0833">Ubl conjugation pathway</keyword>
<feature type="compositionally biased region" description="Polar residues" evidence="19">
    <location>
        <begin position="45"/>
        <end position="56"/>
    </location>
</feature>
<comment type="subcellular location">
    <subcellularLocation>
        <location evidence="3">Cytoplasm</location>
    </subcellularLocation>
    <subcellularLocation>
        <location evidence="2">Nucleus</location>
    </subcellularLocation>
</comment>
<dbReference type="Proteomes" id="UP000245119">
    <property type="component" value="Linkage Group LG3"/>
</dbReference>
<sequence length="855" mass="96762">MPTNIFKENNFQESSEQPSREYFDLRILLETAGNQAALTPADGAGTSSCRSSGNLQDSKDGEHGTENITGTGGAKAKLPSPTNSSTPSSSCSSQSSIDQHGDTHEIKYLDEGKVMESIQRGQRSGSWNHLIHIIGIVFSSPEFLMRSFPTCSVKICESSSVDPDKDFDDTEAEPMHVDQLPTQERCAQKEDAAQGDSERQNTACLLSVDLASLRRVYDALMSIPEQPFQAALINALKSLSYTIQMDFKYHRSLEKDRNFLNIFVIVLEFPNLHSPEYLETAFPSFCKALALMPLKGQARLAQILSMYGEKRLTIILQSLQQLITVRIVNNEGRWGRSFHLNDDDAIVDACCVMKIVYYASLFGGQVDSLELLEEERHSNEADLLHDALQGAMGIEPKEQSQPRENPLGKELKINQIDVRKPLISFEEFINDPLNEHIDISTDYAYYRAEPDNKFSFITHNFVLTTASKHMCMYFDNRIRMLHERRTSLLQTIVHGGPPMPYLRIRVRRDHVVDDALLNLEMVAMDNPGDLKKQLFVEFEGEQGLDEGGVSKEFFQLIVEELFNPDIGMFIYNENTRQFWFNHMSFENEGQFTLIGIVLGLAIYNSCILDIHLPMVVYRKLLGKKGVFQDLFDVDPTLASSLQQMLDYDGGDFEDVFMQTFRIGFLDVFGSSGIHDLKEGGEDITVTCENREEFVDLYADFILNKSVECQFRAFKRGFMMVTNESPLKMLFRPDEVEMLVCGSKEFDFHALETATDYDGGFTADSPTVRNFWDIVHEFSEEDKKKLLQFTTGSDRVPVGGLSKLKFIVARNGPDSDKLPTSHTCFNVLLLPDYATKEKLKERLLKAINYAKGFGML</sequence>
<dbReference type="STRING" id="400727.A0A2T7PLQ0"/>
<protein>
    <recommendedName>
        <fullName evidence="15">Ubiquitin-protein ligase E3A</fullName>
        <ecNumber evidence="4">2.3.2.26</ecNumber>
    </recommendedName>
    <alternativeName>
        <fullName evidence="17">HECT-type ubiquitin transferase E3A</fullName>
    </alternativeName>
    <alternativeName>
        <fullName evidence="16">Oncogenic protein-associated protein E6-AP</fullName>
    </alternativeName>
</protein>
<proteinExistence type="predicted"/>
<dbReference type="Gene3D" id="3.30.2410.10">
    <property type="entry name" value="Hect, E3 ligase catalytic domain"/>
    <property type="match status" value="1"/>
</dbReference>
<evidence type="ECO:0000256" key="7">
    <source>
        <dbReference type="ARBA" id="ARBA00022679"/>
    </source>
</evidence>
<feature type="domain" description="HECT" evidence="20">
    <location>
        <begin position="526"/>
        <end position="855"/>
    </location>
</feature>
<dbReference type="GO" id="GO:0042752">
    <property type="term" value="P:regulation of circadian rhythm"/>
    <property type="evidence" value="ECO:0007669"/>
    <property type="project" value="UniProtKB-ARBA"/>
</dbReference>
<dbReference type="Gene3D" id="3.30.2160.10">
    <property type="entry name" value="Hect, E3 ligase catalytic domain"/>
    <property type="match status" value="1"/>
</dbReference>
<evidence type="ECO:0000256" key="10">
    <source>
        <dbReference type="ARBA" id="ARBA00022786"/>
    </source>
</evidence>
<reference evidence="21 22" key="1">
    <citation type="submission" date="2018-04" db="EMBL/GenBank/DDBJ databases">
        <title>The genome of golden apple snail Pomacea canaliculata provides insight into stress tolerance and invasive adaptation.</title>
        <authorList>
            <person name="Liu C."/>
            <person name="Liu B."/>
            <person name="Ren Y."/>
            <person name="Zhang Y."/>
            <person name="Wang H."/>
            <person name="Li S."/>
            <person name="Jiang F."/>
            <person name="Yin L."/>
            <person name="Zhang G."/>
            <person name="Qian W."/>
            <person name="Fan W."/>
        </authorList>
    </citation>
    <scope>NUCLEOTIDE SEQUENCE [LARGE SCALE GENOMIC DNA]</scope>
    <source>
        <strain evidence="21">SZHN2017</strain>
        <tissue evidence="21">Muscle</tissue>
    </source>
</reference>
<keyword evidence="14" id="KW-0539">Nucleus</keyword>
<dbReference type="GO" id="GO:0005737">
    <property type="term" value="C:cytoplasm"/>
    <property type="evidence" value="ECO:0007669"/>
    <property type="project" value="UniProtKB-SubCell"/>
</dbReference>
<dbReference type="OrthoDB" id="5981550at2759"/>
<dbReference type="PANTHER" id="PTHR45700:SF8">
    <property type="entry name" value="HECT-TYPE E3 UBIQUITIN TRANSFERASE"/>
    <property type="match status" value="1"/>
</dbReference>
<keyword evidence="5" id="KW-0963">Cytoplasm</keyword>
<dbReference type="FunFam" id="3.90.1750.10:FF:000008">
    <property type="entry name" value="Putative ubiquitin-protein ligase E3A"/>
    <property type="match status" value="1"/>
</dbReference>
<name>A0A2T7PLQ0_POMCA</name>
<keyword evidence="8" id="KW-0479">Metal-binding</keyword>
<keyword evidence="12" id="KW-0647">Proteasome</keyword>
<dbReference type="InterPro" id="IPR000569">
    <property type="entry name" value="HECT_dom"/>
</dbReference>
<evidence type="ECO:0000256" key="9">
    <source>
        <dbReference type="ARBA" id="ARBA00022771"/>
    </source>
</evidence>
<evidence type="ECO:0000256" key="11">
    <source>
        <dbReference type="ARBA" id="ARBA00022833"/>
    </source>
</evidence>
<gene>
    <name evidence="21" type="ORF">C0Q70_05627</name>
</gene>
<dbReference type="GO" id="GO:0030518">
    <property type="term" value="P:nuclear receptor-mediated steroid hormone signaling pathway"/>
    <property type="evidence" value="ECO:0007669"/>
    <property type="project" value="UniProtKB-ARBA"/>
</dbReference>
<evidence type="ECO:0000256" key="19">
    <source>
        <dbReference type="SAM" id="MobiDB-lite"/>
    </source>
</evidence>
<comment type="catalytic activity">
    <reaction evidence="1">
        <text>S-ubiquitinyl-[E2 ubiquitin-conjugating enzyme]-L-cysteine + [acceptor protein]-L-lysine = [E2 ubiquitin-conjugating enzyme]-L-cysteine + N(6)-ubiquitinyl-[acceptor protein]-L-lysine.</text>
        <dbReference type="EC" id="2.3.2.26"/>
    </reaction>
</comment>
<evidence type="ECO:0000256" key="15">
    <source>
        <dbReference type="ARBA" id="ARBA00067504"/>
    </source>
</evidence>
<evidence type="ECO:0000256" key="6">
    <source>
        <dbReference type="ARBA" id="ARBA00022553"/>
    </source>
</evidence>
<evidence type="ECO:0000256" key="16">
    <source>
        <dbReference type="ARBA" id="ARBA00077235"/>
    </source>
</evidence>
<dbReference type="EMBL" id="PZQS01000003">
    <property type="protein sequence ID" value="PVD34356.1"/>
    <property type="molecule type" value="Genomic_DNA"/>
</dbReference>
<evidence type="ECO:0000256" key="14">
    <source>
        <dbReference type="ARBA" id="ARBA00023242"/>
    </source>
</evidence>
<evidence type="ECO:0000256" key="2">
    <source>
        <dbReference type="ARBA" id="ARBA00004123"/>
    </source>
</evidence>
<feature type="region of interest" description="Disordered" evidence="19">
    <location>
        <begin position="38"/>
        <end position="101"/>
    </location>
</feature>
<dbReference type="GO" id="GO:0006511">
    <property type="term" value="P:ubiquitin-dependent protein catabolic process"/>
    <property type="evidence" value="ECO:0007669"/>
    <property type="project" value="UniProtKB-ARBA"/>
</dbReference>
<dbReference type="SUPFAM" id="SSF56204">
    <property type="entry name" value="Hect, E3 ligase catalytic domain"/>
    <property type="match status" value="1"/>
</dbReference>
<feature type="active site" description="Glycyl thioester intermediate" evidence="18">
    <location>
        <position position="823"/>
    </location>
</feature>
<dbReference type="FunFam" id="3.30.2410.10:FF:000003">
    <property type="entry name" value="probable E3 ubiquitin-protein ligase HERC4 isoform X1"/>
    <property type="match status" value="1"/>
</dbReference>
<keyword evidence="7" id="KW-0808">Transferase</keyword>
<evidence type="ECO:0000256" key="17">
    <source>
        <dbReference type="ARBA" id="ARBA00077264"/>
    </source>
</evidence>
<keyword evidence="11" id="KW-0862">Zinc</keyword>
<feature type="compositionally biased region" description="Low complexity" evidence="19">
    <location>
        <begin position="79"/>
        <end position="96"/>
    </location>
</feature>
<keyword evidence="6" id="KW-0597">Phosphoprotein</keyword>
<dbReference type="PROSITE" id="PS50237">
    <property type="entry name" value="HECT"/>
    <property type="match status" value="1"/>
</dbReference>
<organism evidence="21 22">
    <name type="scientific">Pomacea canaliculata</name>
    <name type="common">Golden apple snail</name>
    <dbReference type="NCBI Taxonomy" id="400727"/>
    <lineage>
        <taxon>Eukaryota</taxon>
        <taxon>Metazoa</taxon>
        <taxon>Spiralia</taxon>
        <taxon>Lophotrochozoa</taxon>
        <taxon>Mollusca</taxon>
        <taxon>Gastropoda</taxon>
        <taxon>Caenogastropoda</taxon>
        <taxon>Architaenioglossa</taxon>
        <taxon>Ampullarioidea</taxon>
        <taxon>Ampullariidae</taxon>
        <taxon>Pomacea</taxon>
    </lineage>
</organism>
<evidence type="ECO:0000259" key="20">
    <source>
        <dbReference type="PROSITE" id="PS50237"/>
    </source>
</evidence>
<keyword evidence="22" id="KW-1185">Reference proteome</keyword>
<dbReference type="SMART" id="SM00119">
    <property type="entry name" value="HECTc"/>
    <property type="match status" value="1"/>
</dbReference>
<evidence type="ECO:0000313" key="22">
    <source>
        <dbReference type="Proteomes" id="UP000245119"/>
    </source>
</evidence>
<evidence type="ECO:0000256" key="4">
    <source>
        <dbReference type="ARBA" id="ARBA00012485"/>
    </source>
</evidence>
<dbReference type="GO" id="GO:0061630">
    <property type="term" value="F:ubiquitin protein ligase activity"/>
    <property type="evidence" value="ECO:0007669"/>
    <property type="project" value="UniProtKB-EC"/>
</dbReference>
<evidence type="ECO:0000256" key="12">
    <source>
        <dbReference type="ARBA" id="ARBA00022942"/>
    </source>
</evidence>
<dbReference type="Pfam" id="PF00632">
    <property type="entry name" value="HECT"/>
    <property type="match status" value="1"/>
</dbReference>
<keyword evidence="9" id="KW-0863">Zinc-finger</keyword>
<dbReference type="GO" id="GO:0080090">
    <property type="term" value="P:regulation of primary metabolic process"/>
    <property type="evidence" value="ECO:0007669"/>
    <property type="project" value="UniProtKB-ARBA"/>
</dbReference>
<evidence type="ECO:0000256" key="18">
    <source>
        <dbReference type="PROSITE-ProRule" id="PRU00104"/>
    </source>
</evidence>
<evidence type="ECO:0000256" key="8">
    <source>
        <dbReference type="ARBA" id="ARBA00022723"/>
    </source>
</evidence>
<dbReference type="PANTHER" id="PTHR45700">
    <property type="entry name" value="UBIQUITIN-PROTEIN LIGASE E3C"/>
    <property type="match status" value="1"/>
</dbReference>
<evidence type="ECO:0000256" key="5">
    <source>
        <dbReference type="ARBA" id="ARBA00022490"/>
    </source>
</evidence>
<evidence type="ECO:0000256" key="13">
    <source>
        <dbReference type="ARBA" id="ARBA00023108"/>
    </source>
</evidence>
<dbReference type="GO" id="GO:0008270">
    <property type="term" value="F:zinc ion binding"/>
    <property type="evidence" value="ECO:0007669"/>
    <property type="project" value="UniProtKB-KW"/>
</dbReference>
<dbReference type="GO" id="GO:0048511">
    <property type="term" value="P:rhythmic process"/>
    <property type="evidence" value="ECO:0007669"/>
    <property type="project" value="UniProtKB-KW"/>
</dbReference>
<evidence type="ECO:0000256" key="1">
    <source>
        <dbReference type="ARBA" id="ARBA00000885"/>
    </source>
</evidence>
<comment type="caution">
    <text evidence="21">The sequence shown here is derived from an EMBL/GenBank/DDBJ whole genome shotgun (WGS) entry which is preliminary data.</text>
</comment>
<dbReference type="GO" id="GO:0048731">
    <property type="term" value="P:system development"/>
    <property type="evidence" value="ECO:0007669"/>
    <property type="project" value="UniProtKB-ARBA"/>
</dbReference>
<dbReference type="GO" id="GO:0000502">
    <property type="term" value="C:proteasome complex"/>
    <property type="evidence" value="ECO:0007669"/>
    <property type="project" value="UniProtKB-KW"/>
</dbReference>
<dbReference type="FunFam" id="3.30.2160.10:FF:000004">
    <property type="entry name" value="probable E3 ubiquitin-protein ligase HERC4 isoform X1"/>
    <property type="match status" value="1"/>
</dbReference>
<dbReference type="GO" id="GO:0000209">
    <property type="term" value="P:protein polyubiquitination"/>
    <property type="evidence" value="ECO:0007669"/>
    <property type="project" value="InterPro"/>
</dbReference>
<dbReference type="GO" id="GO:0005634">
    <property type="term" value="C:nucleus"/>
    <property type="evidence" value="ECO:0007669"/>
    <property type="project" value="UniProtKB-SubCell"/>
</dbReference>